<proteinExistence type="predicted"/>
<gene>
    <name evidence="1" type="ORF">ACFPRA_00710</name>
</gene>
<keyword evidence="2" id="KW-1185">Reference proteome</keyword>
<dbReference type="RefSeq" id="WP_381429430.1">
    <property type="nucleotide sequence ID" value="NZ_JBHSNO010000001.1"/>
</dbReference>
<comment type="caution">
    <text evidence="1">The sequence shown here is derived from an EMBL/GenBank/DDBJ whole genome shotgun (WGS) entry which is preliminary data.</text>
</comment>
<organism evidence="1 2">
    <name type="scientific">Sporosarcina soli</name>
    <dbReference type="NCBI Taxonomy" id="334736"/>
    <lineage>
        <taxon>Bacteria</taxon>
        <taxon>Bacillati</taxon>
        <taxon>Bacillota</taxon>
        <taxon>Bacilli</taxon>
        <taxon>Bacillales</taxon>
        <taxon>Caryophanaceae</taxon>
        <taxon>Sporosarcina</taxon>
    </lineage>
</organism>
<dbReference type="EMBL" id="JBHSNO010000001">
    <property type="protein sequence ID" value="MFC5587428.1"/>
    <property type="molecule type" value="Genomic_DNA"/>
</dbReference>
<reference evidence="2" key="1">
    <citation type="journal article" date="2019" name="Int. J. Syst. Evol. Microbiol.">
        <title>The Global Catalogue of Microorganisms (GCM) 10K type strain sequencing project: providing services to taxonomists for standard genome sequencing and annotation.</title>
        <authorList>
            <consortium name="The Broad Institute Genomics Platform"/>
            <consortium name="The Broad Institute Genome Sequencing Center for Infectious Disease"/>
            <person name="Wu L."/>
            <person name="Ma J."/>
        </authorList>
    </citation>
    <scope>NUCLEOTIDE SEQUENCE [LARGE SCALE GENOMIC DNA]</scope>
    <source>
        <strain evidence="2">CGMCC 4.1434</strain>
    </source>
</reference>
<accession>A0ABW0TFP7</accession>
<evidence type="ECO:0000313" key="1">
    <source>
        <dbReference type="EMBL" id="MFC5587428.1"/>
    </source>
</evidence>
<name>A0ABW0TFP7_9BACL</name>
<sequence length="108" mass="12714">MQERKIYYSKIKDSIHNFRSEERVNLDKEYFSFFMNLKRLVANETNPESDEALKFIKPLVALTNQTLSKIDTAEIKSTNLNDEPNLLNPFTEEEKNFLKNAFAYLSTK</sequence>
<protein>
    <submittedName>
        <fullName evidence="1">Uncharacterized protein</fullName>
    </submittedName>
</protein>
<evidence type="ECO:0000313" key="2">
    <source>
        <dbReference type="Proteomes" id="UP001596109"/>
    </source>
</evidence>
<dbReference type="Proteomes" id="UP001596109">
    <property type="component" value="Unassembled WGS sequence"/>
</dbReference>